<keyword evidence="8" id="KW-0251">Elongation factor</keyword>
<accession>A0A3B0MHX5</accession>
<dbReference type="GO" id="GO:0005737">
    <property type="term" value="C:cytoplasm"/>
    <property type="evidence" value="ECO:0007669"/>
    <property type="project" value="TreeGrafter"/>
</dbReference>
<comment type="similarity">
    <text evidence="1">Belongs to the TRAFAC class translation factor GTPase superfamily. Classic translation factor GTPase family. IF-2 subfamily.</text>
</comment>
<proteinExistence type="inferred from homology"/>
<sequence>MLYYSSIKLYKGKNNPIGRIGFRKILFNGRKQKSPEILLPPFISISELRLMLNLDYISCFRNAKISITKNLYKWSDSYGRTFQTNNKRNIIISYDISSYLSKLMGYKPIKIDPEPKIPQKIKNHIPIISIVGHKNHGKTTLINNFTDVKNNNYIINSYNIIEEKLKYIILDTPGDMNYDIIRGRAIYNSDICIIVISSQGPEIITRNVILQADKFKIPILFCITKTDLYFNLEILKSELQLQCEILYQSGHISNNYFNEINNLILSNNLKTILNKYIKLRYGDWSTATNSIKDTTSTTGTTGASTVTEENNSTKIAASGKGANFTATECTSGKGANSMGTECTMGKGTNKDSTIKEAPFGASTEDTSLGGPDTVTEKYKKYIRRSNSLIKSGNGIKGIGNIIEITKTESKGIIINLLVKFGQIVEGNYFIVGTTYEKMNMVGVGELVSITGLKSLDGVGLDDTLLIMSQHDAFRLSQYRKQLEILKSLQIQGPPIHSFNIQSGAGVDGVDGVGEGEVRVDEGIEYISKYSGKGMVVEGGKGVNNEEVVEETTLGDCRDTDTVTENKINKFENIESTIYLKPLEYDSDTVLGPTEGTEDSKGIKDITIDTPGKGANDTFSTMGKGANSMVTECTSEKILNEIAVVTKTGESGTNSKGVSTKDTNGVSDGTGTVGASTVTGKKIIPIILRVNYMSILEIILNGLEEIEKEYNVRIPLIHGGIGPIIPIDIVQAQIGNKFTYCPVYSFQVPIHNDAAKHAIINKIVIKSFNIQSDLFNDIIQRCKTTLHKYNNSIS</sequence>
<evidence type="ECO:0000259" key="6">
    <source>
        <dbReference type="Pfam" id="PF00009"/>
    </source>
</evidence>
<dbReference type="PANTHER" id="PTHR43381">
    <property type="entry name" value="TRANSLATION INITIATION FACTOR IF-2-RELATED"/>
    <property type="match status" value="1"/>
</dbReference>
<evidence type="ECO:0000256" key="1">
    <source>
        <dbReference type="ARBA" id="ARBA00007733"/>
    </source>
</evidence>
<evidence type="ECO:0000256" key="3">
    <source>
        <dbReference type="ARBA" id="ARBA00022741"/>
    </source>
</evidence>
<dbReference type="GO" id="GO:0005525">
    <property type="term" value="F:GTP binding"/>
    <property type="evidence" value="ECO:0007669"/>
    <property type="project" value="UniProtKB-KW"/>
</dbReference>
<dbReference type="InterPro" id="IPR000795">
    <property type="entry name" value="T_Tr_GTP-bd_dom"/>
</dbReference>
<dbReference type="InterPro" id="IPR005225">
    <property type="entry name" value="Small_GTP-bd"/>
</dbReference>
<dbReference type="EMBL" id="UIVS01000001">
    <property type="protein sequence ID" value="SVP90474.1"/>
    <property type="molecule type" value="Genomic_DNA"/>
</dbReference>
<dbReference type="GO" id="GO:0003924">
    <property type="term" value="F:GTPase activity"/>
    <property type="evidence" value="ECO:0007669"/>
    <property type="project" value="InterPro"/>
</dbReference>
<dbReference type="EMBL" id="UIVT01000001">
    <property type="protein sequence ID" value="SVP89334.1"/>
    <property type="molecule type" value="Genomic_DNA"/>
</dbReference>
<keyword evidence="2 8" id="KW-0396">Initiation factor</keyword>
<dbReference type="GO" id="GO:0003743">
    <property type="term" value="F:translation initiation factor activity"/>
    <property type="evidence" value="ECO:0007669"/>
    <property type="project" value="UniProtKB-KW"/>
</dbReference>
<dbReference type="Gene3D" id="2.40.30.10">
    <property type="entry name" value="Translation factors"/>
    <property type="match status" value="1"/>
</dbReference>
<feature type="domain" description="Tr-type G" evidence="6">
    <location>
        <begin position="160"/>
        <end position="245"/>
    </location>
</feature>
<evidence type="ECO:0000256" key="2">
    <source>
        <dbReference type="ARBA" id="ARBA00022540"/>
    </source>
</evidence>
<evidence type="ECO:0000256" key="4">
    <source>
        <dbReference type="ARBA" id="ARBA00022917"/>
    </source>
</evidence>
<dbReference type="PANTHER" id="PTHR43381:SF20">
    <property type="entry name" value="TRANSLATION INITIATION FACTOR IF-2, MITOCHONDRIAL"/>
    <property type="match status" value="1"/>
</dbReference>
<dbReference type="Gene3D" id="3.40.50.10050">
    <property type="entry name" value="Translation initiation factor IF- 2, domain 3"/>
    <property type="match status" value="1"/>
</dbReference>
<evidence type="ECO:0000256" key="5">
    <source>
        <dbReference type="ARBA" id="ARBA00023134"/>
    </source>
</evidence>
<dbReference type="InterPro" id="IPR015760">
    <property type="entry name" value="TIF_IF2"/>
</dbReference>
<evidence type="ECO:0000259" key="7">
    <source>
        <dbReference type="Pfam" id="PF11987"/>
    </source>
</evidence>
<dbReference type="Gene3D" id="3.40.50.300">
    <property type="entry name" value="P-loop containing nucleotide triphosphate hydrolases"/>
    <property type="match status" value="1"/>
</dbReference>
<reference evidence="8" key="1">
    <citation type="submission" date="2018-07" db="EMBL/GenBank/DDBJ databases">
        <authorList>
            <person name="Quirk P.G."/>
            <person name="Krulwich T.A."/>
        </authorList>
    </citation>
    <scope>NUCLEOTIDE SEQUENCE</scope>
    <source>
        <strain evidence="8">Anand</strain>
    </source>
</reference>
<feature type="domain" description="Translation initiation factor IF- 2" evidence="7">
    <location>
        <begin position="679"/>
        <end position="777"/>
    </location>
</feature>
<dbReference type="SUPFAM" id="SSF52156">
    <property type="entry name" value="Initiation factor IF2/eIF5b, domain 3"/>
    <property type="match status" value="1"/>
</dbReference>
<dbReference type="InterPro" id="IPR036925">
    <property type="entry name" value="TIF_IF2_dom3_sf"/>
</dbReference>
<keyword evidence="5" id="KW-0342">GTP-binding</keyword>
<dbReference type="Pfam" id="PF11987">
    <property type="entry name" value="IF-2"/>
    <property type="match status" value="1"/>
</dbReference>
<organism evidence="8">
    <name type="scientific">Theileria annulata</name>
    <dbReference type="NCBI Taxonomy" id="5874"/>
    <lineage>
        <taxon>Eukaryota</taxon>
        <taxon>Sar</taxon>
        <taxon>Alveolata</taxon>
        <taxon>Apicomplexa</taxon>
        <taxon>Aconoidasida</taxon>
        <taxon>Piroplasmida</taxon>
        <taxon>Theileriidae</taxon>
        <taxon>Theileria</taxon>
    </lineage>
</organism>
<keyword evidence="4" id="KW-0648">Protein biosynthesis</keyword>
<name>A0A3B0MHX5_THEAN</name>
<dbReference type="GO" id="GO:0003746">
    <property type="term" value="F:translation elongation factor activity"/>
    <property type="evidence" value="ECO:0007669"/>
    <property type="project" value="UniProtKB-KW"/>
</dbReference>
<evidence type="ECO:0000313" key="8">
    <source>
        <dbReference type="EMBL" id="SVP89334.1"/>
    </source>
</evidence>
<dbReference type="InterPro" id="IPR023115">
    <property type="entry name" value="TIF_IF2_dom3"/>
</dbReference>
<dbReference type="InterPro" id="IPR027417">
    <property type="entry name" value="P-loop_NTPase"/>
</dbReference>
<protein>
    <submittedName>
        <fullName evidence="8">50S ribosome-binding GTPase/Elongation factor Tu GTP binding domain/Translation-initiation factor 2, putative</fullName>
    </submittedName>
</protein>
<dbReference type="VEuPathDB" id="PiroplasmaDB:TA09625"/>
<gene>
    <name evidence="8" type="ORF">TAT_000118700</name>
    <name evidence="9" type="ORF">TAV_000118000</name>
</gene>
<dbReference type="NCBIfam" id="TIGR00231">
    <property type="entry name" value="small_GTP"/>
    <property type="match status" value="1"/>
</dbReference>
<dbReference type="AlphaFoldDB" id="A0A3B0MHX5"/>
<evidence type="ECO:0000313" key="9">
    <source>
        <dbReference type="EMBL" id="SVP90474.1"/>
    </source>
</evidence>
<dbReference type="SUPFAM" id="SSF52540">
    <property type="entry name" value="P-loop containing nucleoside triphosphate hydrolases"/>
    <property type="match status" value="1"/>
</dbReference>
<dbReference type="Pfam" id="PF00009">
    <property type="entry name" value="GTP_EFTU"/>
    <property type="match status" value="1"/>
</dbReference>
<keyword evidence="3" id="KW-0547">Nucleotide-binding</keyword>